<feature type="coiled-coil region" evidence="1">
    <location>
        <begin position="18"/>
        <end position="84"/>
    </location>
</feature>
<organism evidence="3 4">
    <name type="scientific">Caenorhabditis elegans</name>
    <dbReference type="NCBI Taxonomy" id="6239"/>
    <lineage>
        <taxon>Eukaryota</taxon>
        <taxon>Metazoa</taxon>
        <taxon>Ecdysozoa</taxon>
        <taxon>Nematoda</taxon>
        <taxon>Chromadorea</taxon>
        <taxon>Rhabditida</taxon>
        <taxon>Rhabditina</taxon>
        <taxon>Rhabditomorpha</taxon>
        <taxon>Rhabditoidea</taxon>
        <taxon>Rhabditidae</taxon>
        <taxon>Peloderinae</taxon>
        <taxon>Caenorhabditis</taxon>
    </lineage>
</organism>
<dbReference type="WormBase" id="D1014.4">
    <property type="protein sequence ID" value="CE41884"/>
    <property type="gene ID" value="WBGene00017017"/>
</dbReference>
<reference evidence="3 4" key="1">
    <citation type="journal article" date="1998" name="Science">
        <title>Genome sequence of the nematode C. elegans: a platform for investigating biology.</title>
        <authorList>
            <consortium name="The C. elegans sequencing consortium"/>
            <person name="Sulson J.E."/>
            <person name="Waterston R."/>
        </authorList>
    </citation>
    <scope>NUCLEOTIDE SEQUENCE [LARGE SCALE GENOMIC DNA]</scope>
    <source>
        <strain evidence="3 4">Bristol N2</strain>
    </source>
</reference>
<dbReference type="STRING" id="6239.D1014.4.1"/>
<dbReference type="PaxDb" id="6239-D1014.4"/>
<sequence length="180" mass="21330">MGNEEEEDSNVRYWKTKYDHLNEDYERIKIRTESLENRLLDVVEENDRKDNENSERIRQLDEALKESQKRVEQLEAACFRYKNQAKGEFASSIKSEEKLEKSQRKDDEDNEYSNELQSVQELRTISGESPRSSIDGITRSLDFHSGDHLICEYHKLPVLAKGEGFIYGFRWHIFNKIHIV</sequence>
<dbReference type="SMR" id="Q18922"/>
<dbReference type="FunCoup" id="Q18922">
    <property type="interactions" value="799"/>
</dbReference>
<protein>
    <submittedName>
        <fullName evidence="3">t-SNARE coiled-coil homology domain-containing protein</fullName>
    </submittedName>
</protein>
<accession>Q18922</accession>
<dbReference type="UCSC" id="D1014.4">
    <property type="organism name" value="c. elegans"/>
</dbReference>
<dbReference type="InParanoid" id="Q18922"/>
<keyword evidence="4" id="KW-1185">Reference proteome</keyword>
<dbReference type="OMA" id="ACFRYKN"/>
<dbReference type="AGR" id="WB:WBGene00017017"/>
<gene>
    <name evidence="3" type="ORF">CELE_D1014.4</name>
    <name evidence="3 5" type="ORF">D1014.4</name>
</gene>
<feature type="region of interest" description="Disordered" evidence="2">
    <location>
        <begin position="89"/>
        <end position="115"/>
    </location>
</feature>
<name>Q18922_CAEEL</name>
<evidence type="ECO:0000313" key="5">
    <source>
        <dbReference type="WormBase" id="D1014.4"/>
    </source>
</evidence>
<feature type="compositionally biased region" description="Basic and acidic residues" evidence="2">
    <location>
        <begin position="94"/>
        <end position="107"/>
    </location>
</feature>
<keyword evidence="6" id="KW-1267">Proteomics identification</keyword>
<dbReference type="HOGENOM" id="CLU_132829_0_0_1"/>
<evidence type="ECO:0007829" key="6">
    <source>
        <dbReference type="PeptideAtlas" id="Q18922"/>
    </source>
</evidence>
<dbReference type="Proteomes" id="UP000001940">
    <property type="component" value="Chromosome V"/>
</dbReference>
<dbReference type="AlphaFoldDB" id="Q18922"/>
<evidence type="ECO:0000313" key="4">
    <source>
        <dbReference type="Proteomes" id="UP000001940"/>
    </source>
</evidence>
<dbReference type="EMBL" id="BX284605">
    <property type="protein sequence ID" value="CCD68317.1"/>
    <property type="molecule type" value="Genomic_DNA"/>
</dbReference>
<proteinExistence type="evidence at protein level"/>
<evidence type="ECO:0000256" key="2">
    <source>
        <dbReference type="SAM" id="MobiDB-lite"/>
    </source>
</evidence>
<dbReference type="eggNOG" id="ENOG502THSB">
    <property type="taxonomic scope" value="Eukaryota"/>
</dbReference>
<keyword evidence="1" id="KW-0175">Coiled coil</keyword>
<dbReference type="PeptideAtlas" id="Q18922"/>
<evidence type="ECO:0000256" key="1">
    <source>
        <dbReference type="SAM" id="Coils"/>
    </source>
</evidence>
<evidence type="ECO:0000313" key="3">
    <source>
        <dbReference type="EMBL" id="CCD68317.1"/>
    </source>
</evidence>
<dbReference type="Bgee" id="WBGene00017017">
    <property type="expression patterns" value="Expressed in adult organism and 3 other cell types or tissues"/>
</dbReference>
<dbReference type="OrthoDB" id="5822666at2759"/>